<dbReference type="PANTHER" id="PTHR10024:SF351">
    <property type="entry name" value="SYNAPTOTAGMIN-4-LIKE"/>
    <property type="match status" value="1"/>
</dbReference>
<dbReference type="GO" id="GO:0048791">
    <property type="term" value="P:calcium ion-regulated exocytosis of neurotransmitter"/>
    <property type="evidence" value="ECO:0007669"/>
    <property type="project" value="TreeGrafter"/>
</dbReference>
<dbReference type="SUPFAM" id="SSF49562">
    <property type="entry name" value="C2 domain (Calcium/lipid-binding domain, CaLB)"/>
    <property type="match status" value="1"/>
</dbReference>
<dbReference type="PANTHER" id="PTHR10024">
    <property type="entry name" value="SYNAPTOTAGMIN"/>
    <property type="match status" value="1"/>
</dbReference>
<dbReference type="GO" id="GO:0030424">
    <property type="term" value="C:axon"/>
    <property type="evidence" value="ECO:0007669"/>
    <property type="project" value="TreeGrafter"/>
</dbReference>
<evidence type="ECO:0008006" key="5">
    <source>
        <dbReference type="Google" id="ProtNLM"/>
    </source>
</evidence>
<organism evidence="3 4">
    <name type="scientific">Electrophorus voltai</name>
    <dbReference type="NCBI Taxonomy" id="2609070"/>
    <lineage>
        <taxon>Eukaryota</taxon>
        <taxon>Metazoa</taxon>
        <taxon>Chordata</taxon>
        <taxon>Craniata</taxon>
        <taxon>Vertebrata</taxon>
        <taxon>Euteleostomi</taxon>
        <taxon>Actinopterygii</taxon>
        <taxon>Neopterygii</taxon>
        <taxon>Teleostei</taxon>
        <taxon>Ostariophysi</taxon>
        <taxon>Gymnotiformes</taxon>
        <taxon>Gymnotoidei</taxon>
        <taxon>Gymnotidae</taxon>
        <taxon>Electrophorus</taxon>
    </lineage>
</organism>
<dbReference type="Gene3D" id="2.60.40.150">
    <property type="entry name" value="C2 domain"/>
    <property type="match status" value="1"/>
</dbReference>
<feature type="region of interest" description="Disordered" evidence="1">
    <location>
        <begin position="89"/>
        <end position="136"/>
    </location>
</feature>
<dbReference type="AlphaFoldDB" id="A0AAD8YR76"/>
<accession>A0AAD8YR76</accession>
<dbReference type="GO" id="GO:0005509">
    <property type="term" value="F:calcium ion binding"/>
    <property type="evidence" value="ECO:0007669"/>
    <property type="project" value="TreeGrafter"/>
</dbReference>
<name>A0AAD8YR76_9TELE</name>
<sequence length="528" mass="57988">MFVCTSVHLQTLLAVALAIICFCLVIGLCICWRRMKSLPSDEKEVGFSSPSAPVDLVTVNLNSCPSINILPVKQQYEELEGDVFAYPSQDSSLSPSDDDVNALSHTSPEAVGPQKPQLPLRRLSSPVVPTSSSTKIVRSRASLPSIRRLSLVVKKNRLTERRSTVTSDSCLYTESSRLTGTADLSSPSSPQGELQPSQYGSGSGPTQGKQLPSLHFTSFFSPAKSTLTVAITGVFRASRRVSGAVVRASLPLPCPGSLQVAPKRRQSLSAEPQPQVFTLQAGSLEELQACRLLLAAFCKDFSGLRETSLGELELVCSDVEWKPDTTITYQRQLTRRLRKSTSSQSLGVRRASTCDPRPLGQLFILLQYQSQAHRIKVMLRKAEGLAKLTKMPGAPNYHVVINLRHGGKVISTKETKRASGPNAVWNAPFLFDLPAGDITRLPLVLEFIVVQLAFAKKDMPFDSNREWSTQMLHMIPIRPCEHSGPMCEHQAHSAWTGACAWRSHIRWVDAVYLRVLHGNHVVWTGSVV</sequence>
<dbReference type="GO" id="GO:0098793">
    <property type="term" value="C:presynapse"/>
    <property type="evidence" value="ECO:0007669"/>
    <property type="project" value="GOC"/>
</dbReference>
<dbReference type="GO" id="GO:0001786">
    <property type="term" value="F:phosphatidylserine binding"/>
    <property type="evidence" value="ECO:0007669"/>
    <property type="project" value="TreeGrafter"/>
</dbReference>
<dbReference type="InterPro" id="IPR035892">
    <property type="entry name" value="C2_domain_sf"/>
</dbReference>
<dbReference type="Proteomes" id="UP001239994">
    <property type="component" value="Unassembled WGS sequence"/>
</dbReference>
<proteinExistence type="predicted"/>
<dbReference type="GO" id="GO:0030276">
    <property type="term" value="F:clathrin binding"/>
    <property type="evidence" value="ECO:0007669"/>
    <property type="project" value="TreeGrafter"/>
</dbReference>
<feature type="region of interest" description="Disordered" evidence="1">
    <location>
        <begin position="179"/>
        <end position="208"/>
    </location>
</feature>
<keyword evidence="2" id="KW-0812">Transmembrane</keyword>
<reference evidence="3" key="1">
    <citation type="submission" date="2023-03" db="EMBL/GenBank/DDBJ databases">
        <title>Electrophorus voltai genome.</title>
        <authorList>
            <person name="Bian C."/>
        </authorList>
    </citation>
    <scope>NUCLEOTIDE SEQUENCE</scope>
    <source>
        <strain evidence="3">CB-2022</strain>
        <tissue evidence="3">Muscle</tissue>
    </source>
</reference>
<evidence type="ECO:0000256" key="1">
    <source>
        <dbReference type="SAM" id="MobiDB-lite"/>
    </source>
</evidence>
<gene>
    <name evidence="3" type="ORF">P4O66_018760</name>
</gene>
<protein>
    <recommendedName>
        <fullName evidence="5">C2 domain-containing protein</fullName>
    </recommendedName>
</protein>
<dbReference type="GO" id="GO:0070382">
    <property type="term" value="C:exocytic vesicle"/>
    <property type="evidence" value="ECO:0007669"/>
    <property type="project" value="TreeGrafter"/>
</dbReference>
<evidence type="ECO:0000313" key="4">
    <source>
        <dbReference type="Proteomes" id="UP001239994"/>
    </source>
</evidence>
<keyword evidence="2" id="KW-1133">Transmembrane helix</keyword>
<feature type="transmembrane region" description="Helical" evidence="2">
    <location>
        <begin position="12"/>
        <end position="32"/>
    </location>
</feature>
<evidence type="ECO:0000256" key="2">
    <source>
        <dbReference type="SAM" id="Phobius"/>
    </source>
</evidence>
<dbReference type="GO" id="GO:0000149">
    <property type="term" value="F:SNARE binding"/>
    <property type="evidence" value="ECO:0007669"/>
    <property type="project" value="TreeGrafter"/>
</dbReference>
<keyword evidence="4" id="KW-1185">Reference proteome</keyword>
<evidence type="ECO:0000313" key="3">
    <source>
        <dbReference type="EMBL" id="KAK1785377.1"/>
    </source>
</evidence>
<keyword evidence="2" id="KW-0472">Membrane</keyword>
<dbReference type="GO" id="GO:0006906">
    <property type="term" value="P:vesicle fusion"/>
    <property type="evidence" value="ECO:0007669"/>
    <property type="project" value="TreeGrafter"/>
</dbReference>
<feature type="compositionally biased region" description="Low complexity" evidence="1">
    <location>
        <begin position="124"/>
        <end position="134"/>
    </location>
</feature>
<dbReference type="GO" id="GO:0005544">
    <property type="term" value="F:calcium-dependent phospholipid binding"/>
    <property type="evidence" value="ECO:0007669"/>
    <property type="project" value="TreeGrafter"/>
</dbReference>
<comment type="caution">
    <text evidence="3">The sequence shown here is derived from an EMBL/GenBank/DDBJ whole genome shotgun (WGS) entry which is preliminary data.</text>
</comment>
<dbReference type="EMBL" id="JAROKS010000026">
    <property type="protein sequence ID" value="KAK1785377.1"/>
    <property type="molecule type" value="Genomic_DNA"/>
</dbReference>
<dbReference type="GO" id="GO:0005886">
    <property type="term" value="C:plasma membrane"/>
    <property type="evidence" value="ECO:0007669"/>
    <property type="project" value="TreeGrafter"/>
</dbReference>